<dbReference type="PRINTS" id="PR00261">
    <property type="entry name" value="LDLRECEPTOR"/>
</dbReference>
<evidence type="ECO:0000256" key="2">
    <source>
        <dbReference type="ARBA" id="ARBA00004308"/>
    </source>
</evidence>
<evidence type="ECO:0000313" key="10">
    <source>
        <dbReference type="Proteomes" id="UP001152320"/>
    </source>
</evidence>
<proteinExistence type="predicted"/>
<feature type="disulfide bond" evidence="8">
    <location>
        <begin position="123"/>
        <end position="141"/>
    </location>
</feature>
<dbReference type="AlphaFoldDB" id="A0A9Q0YRB3"/>
<dbReference type="GO" id="GO:0016192">
    <property type="term" value="P:vesicle-mediated transport"/>
    <property type="evidence" value="ECO:0007669"/>
    <property type="project" value="UniProtKB-ARBA"/>
</dbReference>
<keyword evidence="4" id="KW-0677">Repeat</keyword>
<dbReference type="PROSITE" id="PS01209">
    <property type="entry name" value="LDLRA_1"/>
    <property type="match status" value="2"/>
</dbReference>
<feature type="disulfide bond" evidence="8">
    <location>
        <begin position="99"/>
        <end position="114"/>
    </location>
</feature>
<feature type="disulfide bond" evidence="8">
    <location>
        <begin position="38"/>
        <end position="50"/>
    </location>
</feature>
<dbReference type="EMBL" id="JAIZAY010000016">
    <property type="protein sequence ID" value="KAJ8027157.1"/>
    <property type="molecule type" value="Genomic_DNA"/>
</dbReference>
<dbReference type="GO" id="GO:0005886">
    <property type="term" value="C:plasma membrane"/>
    <property type="evidence" value="ECO:0007669"/>
    <property type="project" value="TreeGrafter"/>
</dbReference>
<dbReference type="OrthoDB" id="9990982at2759"/>
<protein>
    <submittedName>
        <fullName evidence="9">Low-density lipoprotein receptor-related protein 8</fullName>
    </submittedName>
</protein>
<feature type="disulfide bond" evidence="8">
    <location>
        <begin position="45"/>
        <end position="63"/>
    </location>
</feature>
<dbReference type="GO" id="GO:0012505">
    <property type="term" value="C:endomembrane system"/>
    <property type="evidence" value="ECO:0007669"/>
    <property type="project" value="UniProtKB-SubCell"/>
</dbReference>
<comment type="subcellular location">
    <subcellularLocation>
        <location evidence="2">Endomembrane system</location>
    </subcellularLocation>
    <subcellularLocation>
        <location evidence="1">Membrane</location>
        <topology evidence="1">Single-pass membrane protein</topology>
    </subcellularLocation>
</comment>
<dbReference type="Proteomes" id="UP001152320">
    <property type="component" value="Chromosome 16"/>
</dbReference>
<dbReference type="PANTHER" id="PTHR24270">
    <property type="entry name" value="LOW-DENSITY LIPOPROTEIN RECEPTOR-RELATED"/>
    <property type="match status" value="1"/>
</dbReference>
<feature type="disulfide bond" evidence="8">
    <location>
        <begin position="87"/>
        <end position="105"/>
    </location>
</feature>
<dbReference type="SMART" id="SM00192">
    <property type="entry name" value="LDLa"/>
    <property type="match status" value="3"/>
</dbReference>
<evidence type="ECO:0000256" key="8">
    <source>
        <dbReference type="PROSITE-ProRule" id="PRU00124"/>
    </source>
</evidence>
<keyword evidence="9" id="KW-0675">Receptor</keyword>
<dbReference type="CDD" id="cd00112">
    <property type="entry name" value="LDLa"/>
    <property type="match status" value="3"/>
</dbReference>
<dbReference type="PROSITE" id="PS50068">
    <property type="entry name" value="LDLRA_2"/>
    <property type="match status" value="3"/>
</dbReference>
<accession>A0A9Q0YRB3</accession>
<keyword evidence="10" id="KW-1185">Reference proteome</keyword>
<dbReference type="Pfam" id="PF00057">
    <property type="entry name" value="Ldl_recept_a"/>
    <property type="match status" value="2"/>
</dbReference>
<dbReference type="InterPro" id="IPR002172">
    <property type="entry name" value="LDrepeatLR_classA_rpt"/>
</dbReference>
<feature type="disulfide bond" evidence="8">
    <location>
        <begin position="80"/>
        <end position="92"/>
    </location>
</feature>
<comment type="caution">
    <text evidence="9">The sequence shown here is derived from an EMBL/GenBank/DDBJ whole genome shotgun (WGS) entry which is preliminary data.</text>
</comment>
<dbReference type="InterPro" id="IPR050685">
    <property type="entry name" value="LDLR"/>
</dbReference>
<comment type="caution">
    <text evidence="8">Lacks conserved residue(s) required for the propagation of feature annotation.</text>
</comment>
<evidence type="ECO:0000256" key="5">
    <source>
        <dbReference type="ARBA" id="ARBA00022989"/>
    </source>
</evidence>
<sequence>MVKLWSYRETSNWEDIPCGEPLTSQFVCQKYISIMAQCGEHQYQCASGECIYSVYVCDNNPDCFDHSDELNCSHIQDRSCSEDHFACDDGTCIHSTFYCDFIYHCEDKSDESECVSAKESFQCFSGRFLPASRKCDGHRDCSGRQGEDEPQECGLLFCQGLAPSITVWHQTITTALSGLTSAMVRSTEHAYLSPRFVMEYPIVLKEMMNVIVVRG</sequence>
<evidence type="ECO:0000256" key="4">
    <source>
        <dbReference type="ARBA" id="ARBA00022737"/>
    </source>
</evidence>
<name>A0A9Q0YRB3_HOLLE</name>
<dbReference type="InterPro" id="IPR036055">
    <property type="entry name" value="LDL_receptor-like_sf"/>
</dbReference>
<evidence type="ECO:0000313" key="9">
    <source>
        <dbReference type="EMBL" id="KAJ8027157.1"/>
    </source>
</evidence>
<dbReference type="SUPFAM" id="SSF57424">
    <property type="entry name" value="LDL receptor-like module"/>
    <property type="match status" value="3"/>
</dbReference>
<evidence type="ECO:0000256" key="1">
    <source>
        <dbReference type="ARBA" id="ARBA00004167"/>
    </source>
</evidence>
<dbReference type="InterPro" id="IPR023415">
    <property type="entry name" value="LDLR_class-A_CS"/>
</dbReference>
<organism evidence="9 10">
    <name type="scientific">Holothuria leucospilota</name>
    <name type="common">Black long sea cucumber</name>
    <name type="synonym">Mertensiothuria leucospilota</name>
    <dbReference type="NCBI Taxonomy" id="206669"/>
    <lineage>
        <taxon>Eukaryota</taxon>
        <taxon>Metazoa</taxon>
        <taxon>Echinodermata</taxon>
        <taxon>Eleutherozoa</taxon>
        <taxon>Echinozoa</taxon>
        <taxon>Holothuroidea</taxon>
        <taxon>Aspidochirotacea</taxon>
        <taxon>Aspidochirotida</taxon>
        <taxon>Holothuriidae</taxon>
        <taxon>Holothuria</taxon>
    </lineage>
</organism>
<dbReference type="PANTHER" id="PTHR24270:SF8">
    <property type="entry name" value="LD11117P-RELATED"/>
    <property type="match status" value="1"/>
</dbReference>
<evidence type="ECO:0000256" key="7">
    <source>
        <dbReference type="ARBA" id="ARBA00023157"/>
    </source>
</evidence>
<reference evidence="9" key="1">
    <citation type="submission" date="2021-10" db="EMBL/GenBank/DDBJ databases">
        <title>Tropical sea cucumber genome reveals ecological adaptation and Cuvierian tubules defense mechanism.</title>
        <authorList>
            <person name="Chen T."/>
        </authorList>
    </citation>
    <scope>NUCLEOTIDE SEQUENCE</scope>
    <source>
        <strain evidence="9">Nanhai2018</strain>
        <tissue evidence="9">Muscle</tissue>
    </source>
</reference>
<feature type="disulfide bond" evidence="8">
    <location>
        <begin position="57"/>
        <end position="72"/>
    </location>
</feature>
<evidence type="ECO:0000256" key="6">
    <source>
        <dbReference type="ARBA" id="ARBA00023136"/>
    </source>
</evidence>
<keyword evidence="9" id="KW-0449">Lipoprotein</keyword>
<keyword evidence="5" id="KW-1133">Transmembrane helix</keyword>
<keyword evidence="7 8" id="KW-1015">Disulfide bond</keyword>
<keyword evidence="3" id="KW-0812">Transmembrane</keyword>
<keyword evidence="6" id="KW-0472">Membrane</keyword>
<dbReference type="Gene3D" id="4.10.400.10">
    <property type="entry name" value="Low-density Lipoprotein Receptor"/>
    <property type="match status" value="3"/>
</dbReference>
<gene>
    <name evidence="9" type="ORF">HOLleu_32215</name>
</gene>
<evidence type="ECO:0000256" key="3">
    <source>
        <dbReference type="ARBA" id="ARBA00022692"/>
    </source>
</evidence>